<comment type="caution">
    <text evidence="3">The sequence shown here is derived from an EMBL/GenBank/DDBJ whole genome shotgun (WGS) entry which is preliminary data.</text>
</comment>
<accession>A0A5A7PJS6</accession>
<evidence type="ECO:0000256" key="1">
    <source>
        <dbReference type="ARBA" id="ARBA00023002"/>
    </source>
</evidence>
<sequence>MAVPFFNLAPDMAVSRLCLGSMTFGEQNSFPQSLQLLDRAFESGINFFDSAEMCGSTYPVPQRLETQGRSEEYLGRWIRSKKIPRDRVVLATKCRKDIGMDMKFVDMVEYDIGDVADLLLICRLPG</sequence>
<keyword evidence="4" id="KW-1185">Reference proteome</keyword>
<dbReference type="PANTHER" id="PTHR43364">
    <property type="entry name" value="NADH-SPECIFIC METHYLGLYOXAL REDUCTASE-RELATED"/>
    <property type="match status" value="1"/>
</dbReference>
<evidence type="ECO:0000313" key="3">
    <source>
        <dbReference type="EMBL" id="GER32984.1"/>
    </source>
</evidence>
<dbReference type="OrthoDB" id="2310150at2759"/>
<dbReference type="InterPro" id="IPR023210">
    <property type="entry name" value="NADP_OxRdtase_dom"/>
</dbReference>
<dbReference type="Pfam" id="PF00248">
    <property type="entry name" value="Aldo_ket_red"/>
    <property type="match status" value="1"/>
</dbReference>
<feature type="domain" description="NADP-dependent oxidoreductase" evidence="2">
    <location>
        <begin position="16"/>
        <end position="96"/>
    </location>
</feature>
<dbReference type="GO" id="GO:0034220">
    <property type="term" value="P:monoatomic ion transmembrane transport"/>
    <property type="evidence" value="ECO:0007669"/>
    <property type="project" value="UniProtKB-KW"/>
</dbReference>
<dbReference type="Proteomes" id="UP000325081">
    <property type="component" value="Unassembled WGS sequence"/>
</dbReference>
<keyword evidence="3" id="KW-0407">Ion channel</keyword>
<dbReference type="PANTHER" id="PTHR43364:SF4">
    <property type="entry name" value="NAD(P)-LINKED OXIDOREDUCTASE SUPERFAMILY PROTEIN"/>
    <property type="match status" value="1"/>
</dbReference>
<protein>
    <submittedName>
        <fullName evidence="3">Voltage-gated potassium channel subunit beta-1</fullName>
    </submittedName>
</protein>
<dbReference type="SUPFAM" id="SSF51430">
    <property type="entry name" value="NAD(P)-linked oxidoreductase"/>
    <property type="match status" value="1"/>
</dbReference>
<dbReference type="GO" id="GO:0016491">
    <property type="term" value="F:oxidoreductase activity"/>
    <property type="evidence" value="ECO:0007669"/>
    <property type="project" value="UniProtKB-KW"/>
</dbReference>
<dbReference type="Gene3D" id="3.20.20.100">
    <property type="entry name" value="NADP-dependent oxidoreductase domain"/>
    <property type="match status" value="1"/>
</dbReference>
<reference evidence="4" key="1">
    <citation type="journal article" date="2019" name="Curr. Biol.">
        <title>Genome Sequence of Striga asiatica Provides Insight into the Evolution of Plant Parasitism.</title>
        <authorList>
            <person name="Yoshida S."/>
            <person name="Kim S."/>
            <person name="Wafula E.K."/>
            <person name="Tanskanen J."/>
            <person name="Kim Y.M."/>
            <person name="Honaas L."/>
            <person name="Yang Z."/>
            <person name="Spallek T."/>
            <person name="Conn C.E."/>
            <person name="Ichihashi Y."/>
            <person name="Cheong K."/>
            <person name="Cui S."/>
            <person name="Der J.P."/>
            <person name="Gundlach H."/>
            <person name="Jiao Y."/>
            <person name="Hori C."/>
            <person name="Ishida J.K."/>
            <person name="Kasahara H."/>
            <person name="Kiba T."/>
            <person name="Kim M.S."/>
            <person name="Koo N."/>
            <person name="Laohavisit A."/>
            <person name="Lee Y.H."/>
            <person name="Lumba S."/>
            <person name="McCourt P."/>
            <person name="Mortimer J.C."/>
            <person name="Mutuku J.M."/>
            <person name="Nomura T."/>
            <person name="Sasaki-Sekimoto Y."/>
            <person name="Seto Y."/>
            <person name="Wang Y."/>
            <person name="Wakatake T."/>
            <person name="Sakakibara H."/>
            <person name="Demura T."/>
            <person name="Yamaguchi S."/>
            <person name="Yoneyama K."/>
            <person name="Manabe R.I."/>
            <person name="Nelson D.C."/>
            <person name="Schulman A.H."/>
            <person name="Timko M.P."/>
            <person name="dePamphilis C.W."/>
            <person name="Choi D."/>
            <person name="Shirasu K."/>
        </authorList>
    </citation>
    <scope>NUCLEOTIDE SEQUENCE [LARGE SCALE GENOMIC DNA]</scope>
    <source>
        <strain evidence="4">cv. UVA1</strain>
    </source>
</reference>
<evidence type="ECO:0000313" key="4">
    <source>
        <dbReference type="Proteomes" id="UP000325081"/>
    </source>
</evidence>
<dbReference type="InterPro" id="IPR050523">
    <property type="entry name" value="AKR_Detox_Biosynth"/>
</dbReference>
<proteinExistence type="predicted"/>
<keyword evidence="3" id="KW-0813">Transport</keyword>
<gene>
    <name evidence="3" type="ORF">STAS_09084</name>
</gene>
<keyword evidence="1" id="KW-0560">Oxidoreductase</keyword>
<dbReference type="EMBL" id="BKCP01004650">
    <property type="protein sequence ID" value="GER32984.1"/>
    <property type="molecule type" value="Genomic_DNA"/>
</dbReference>
<dbReference type="InterPro" id="IPR036812">
    <property type="entry name" value="NAD(P)_OxRdtase_dom_sf"/>
</dbReference>
<evidence type="ECO:0000259" key="2">
    <source>
        <dbReference type="Pfam" id="PF00248"/>
    </source>
</evidence>
<dbReference type="AlphaFoldDB" id="A0A5A7PJS6"/>
<organism evidence="3 4">
    <name type="scientific">Striga asiatica</name>
    <name type="common">Asiatic witchweed</name>
    <name type="synonym">Buchnera asiatica</name>
    <dbReference type="NCBI Taxonomy" id="4170"/>
    <lineage>
        <taxon>Eukaryota</taxon>
        <taxon>Viridiplantae</taxon>
        <taxon>Streptophyta</taxon>
        <taxon>Embryophyta</taxon>
        <taxon>Tracheophyta</taxon>
        <taxon>Spermatophyta</taxon>
        <taxon>Magnoliopsida</taxon>
        <taxon>eudicotyledons</taxon>
        <taxon>Gunneridae</taxon>
        <taxon>Pentapetalae</taxon>
        <taxon>asterids</taxon>
        <taxon>lamiids</taxon>
        <taxon>Lamiales</taxon>
        <taxon>Orobanchaceae</taxon>
        <taxon>Buchnereae</taxon>
        <taxon>Striga</taxon>
    </lineage>
</organism>
<name>A0A5A7PJS6_STRAF</name>
<keyword evidence="3" id="KW-0406">Ion transport</keyword>